<protein>
    <submittedName>
        <fullName evidence="3">DUF1992 domain-containing protein</fullName>
    </submittedName>
</protein>
<dbReference type="EMBL" id="JAUHHC010000001">
    <property type="protein sequence ID" value="MDN3919000.1"/>
    <property type="molecule type" value="Genomic_DNA"/>
</dbReference>
<organism evidence="3 4">
    <name type="scientific">Roseateles violae</name>
    <dbReference type="NCBI Taxonomy" id="3058042"/>
    <lineage>
        <taxon>Bacteria</taxon>
        <taxon>Pseudomonadati</taxon>
        <taxon>Pseudomonadota</taxon>
        <taxon>Betaproteobacteria</taxon>
        <taxon>Burkholderiales</taxon>
        <taxon>Sphaerotilaceae</taxon>
        <taxon>Roseateles</taxon>
    </lineage>
</organism>
<keyword evidence="1" id="KW-0175">Coiled coil</keyword>
<proteinExistence type="predicted"/>
<gene>
    <name evidence="3" type="ORF">QWJ38_01790</name>
</gene>
<dbReference type="Pfam" id="PF09350">
    <property type="entry name" value="DJC28_CD"/>
    <property type="match status" value="1"/>
</dbReference>
<accession>A0ABT8DKQ9</accession>
<keyword evidence="4" id="KW-1185">Reference proteome</keyword>
<reference evidence="3 4" key="1">
    <citation type="submission" date="2023-06" db="EMBL/GenBank/DDBJ databases">
        <title>Pelomonas sp. PFR6 16S ribosomal RNA gene Genome sequencing and assembly.</title>
        <authorList>
            <person name="Woo H."/>
        </authorList>
    </citation>
    <scope>NUCLEOTIDE SEQUENCE [LARGE SCALE GENOMIC DNA]</scope>
    <source>
        <strain evidence="3 4">PFR6</strain>
    </source>
</reference>
<evidence type="ECO:0000313" key="3">
    <source>
        <dbReference type="EMBL" id="MDN3919000.1"/>
    </source>
</evidence>
<comment type="caution">
    <text evidence="3">The sequence shown here is derived from an EMBL/GenBank/DDBJ whole genome shotgun (WGS) entry which is preliminary data.</text>
</comment>
<feature type="domain" description="DnaJ homologue subfamily C member 28 conserved" evidence="2">
    <location>
        <begin position="8"/>
        <end position="72"/>
    </location>
</feature>
<sequence>MTDEEIARHLQAAIASGELATAESWGRPLAEDAGWEATPEGLRMPFKILKNAGYAPPELGLFHERACLRAALAAAGDEGETQQRLQRELAELEQRIALRLESLRRHASL</sequence>
<evidence type="ECO:0000259" key="2">
    <source>
        <dbReference type="Pfam" id="PF09350"/>
    </source>
</evidence>
<name>A0ABT8DKQ9_9BURK</name>
<dbReference type="RefSeq" id="WP_290357322.1">
    <property type="nucleotide sequence ID" value="NZ_JAUHHC010000001.1"/>
</dbReference>
<feature type="coiled-coil region" evidence="1">
    <location>
        <begin position="75"/>
        <end position="102"/>
    </location>
</feature>
<evidence type="ECO:0000256" key="1">
    <source>
        <dbReference type="SAM" id="Coils"/>
    </source>
</evidence>
<dbReference type="InterPro" id="IPR018961">
    <property type="entry name" value="DnaJ_homolog_subfam-C_membr-28"/>
</dbReference>
<dbReference type="Proteomes" id="UP001228044">
    <property type="component" value="Unassembled WGS sequence"/>
</dbReference>
<evidence type="ECO:0000313" key="4">
    <source>
        <dbReference type="Proteomes" id="UP001228044"/>
    </source>
</evidence>